<keyword evidence="1" id="KW-0472">Membrane</keyword>
<gene>
    <name evidence="2" type="ORF">ABA31_18000</name>
</gene>
<feature type="transmembrane region" description="Helical" evidence="1">
    <location>
        <begin position="164"/>
        <end position="188"/>
    </location>
</feature>
<feature type="transmembrane region" description="Helical" evidence="1">
    <location>
        <begin position="62"/>
        <end position="84"/>
    </location>
</feature>
<evidence type="ECO:0000313" key="3">
    <source>
        <dbReference type="Proteomes" id="UP000321749"/>
    </source>
</evidence>
<keyword evidence="1" id="KW-0812">Transmembrane</keyword>
<name>A0AA87RCE7_9MICO</name>
<accession>A0AA87RCE7</accession>
<evidence type="ECO:0000256" key="1">
    <source>
        <dbReference type="SAM" id="Phobius"/>
    </source>
</evidence>
<dbReference type="Proteomes" id="UP000321749">
    <property type="component" value="Unassembled WGS sequence"/>
</dbReference>
<sequence length="301" mass="30482">MTALAARLLAPVMPLPTPADPAERAEVQRARFRSASAWLVAGVFGAQFAVTGLMLAETRTGGWAWAGATAGLTLGMLVVGSAQLVLHARVRPGRSAAAWGIAAAVVLGLLLAPLNGFLSFVFGQGFVFMPLVVAGLGVMLLAFDPSMRAAAPRPVRGAALGGGVALAVLALGVLDGLVLLPLTLAAPMPLDEIYAALAAAGEDHGVGVVVWWAAIWAVAIGLLAAGLLRNRRAEAGTLGALLAATVLAMTALPLTQFPMGMSLGDTVAIAGGFSFAFPAVQLVLVALTAVASWLLIGASRR</sequence>
<dbReference type="AlphaFoldDB" id="A0AA87RCE7"/>
<feature type="transmembrane region" description="Helical" evidence="1">
    <location>
        <begin position="275"/>
        <end position="296"/>
    </location>
</feature>
<feature type="transmembrane region" description="Helical" evidence="1">
    <location>
        <begin position="37"/>
        <end position="56"/>
    </location>
</feature>
<reference evidence="2 3" key="1">
    <citation type="submission" date="2019-07" db="EMBL/GenBank/DDBJ databases">
        <title>Whole genome shotgun sequence of Agrococcus baldri NBRC 103055.</title>
        <authorList>
            <person name="Hosoyama A."/>
            <person name="Uohara A."/>
            <person name="Ohji S."/>
            <person name="Ichikawa N."/>
        </authorList>
    </citation>
    <scope>NUCLEOTIDE SEQUENCE [LARGE SCALE GENOMIC DNA]</scope>
    <source>
        <strain evidence="2 3">NBRC 103055</strain>
    </source>
</reference>
<comment type="caution">
    <text evidence="2">The sequence shown here is derived from an EMBL/GenBank/DDBJ whole genome shotgun (WGS) entry which is preliminary data.</text>
</comment>
<organism evidence="2 3">
    <name type="scientific">Agrococcus baldri</name>
    <dbReference type="NCBI Taxonomy" id="153730"/>
    <lineage>
        <taxon>Bacteria</taxon>
        <taxon>Bacillati</taxon>
        <taxon>Actinomycetota</taxon>
        <taxon>Actinomycetes</taxon>
        <taxon>Micrococcales</taxon>
        <taxon>Microbacteriaceae</taxon>
        <taxon>Agrococcus</taxon>
    </lineage>
</organism>
<keyword evidence="1" id="KW-1133">Transmembrane helix</keyword>
<feature type="transmembrane region" description="Helical" evidence="1">
    <location>
        <begin position="96"/>
        <end position="114"/>
    </location>
</feature>
<dbReference type="EMBL" id="BJUU01000010">
    <property type="protein sequence ID" value="GEK80449.1"/>
    <property type="molecule type" value="Genomic_DNA"/>
</dbReference>
<proteinExistence type="predicted"/>
<keyword evidence="3" id="KW-1185">Reference proteome</keyword>
<protein>
    <submittedName>
        <fullName evidence="2">Uncharacterized protein</fullName>
    </submittedName>
</protein>
<evidence type="ECO:0000313" key="2">
    <source>
        <dbReference type="EMBL" id="GEK80449.1"/>
    </source>
</evidence>
<dbReference type="RefSeq" id="WP_146794734.1">
    <property type="nucleotide sequence ID" value="NZ_BJUU01000010.1"/>
</dbReference>
<feature type="transmembrane region" description="Helical" evidence="1">
    <location>
        <begin position="208"/>
        <end position="228"/>
    </location>
</feature>
<feature type="transmembrane region" description="Helical" evidence="1">
    <location>
        <begin position="235"/>
        <end position="255"/>
    </location>
</feature>
<feature type="transmembrane region" description="Helical" evidence="1">
    <location>
        <begin position="120"/>
        <end position="143"/>
    </location>
</feature>